<dbReference type="KEGG" id="sgn:SGRA_1301"/>
<feature type="signal peptide" evidence="1">
    <location>
        <begin position="1"/>
        <end position="21"/>
    </location>
</feature>
<reference evidence="2 3" key="1">
    <citation type="journal article" date="2012" name="Stand. Genomic Sci.">
        <title>Complete genome sequencing and analysis of Saprospira grandis str. Lewin, a predatory marine bacterium.</title>
        <authorList>
            <person name="Saw J.H."/>
            <person name="Yuryev A."/>
            <person name="Kanbe M."/>
            <person name="Hou S."/>
            <person name="Young A.G."/>
            <person name="Aizawa S."/>
            <person name="Alam M."/>
        </authorList>
    </citation>
    <scope>NUCLEOTIDE SEQUENCE [LARGE SCALE GENOMIC DNA]</scope>
    <source>
        <strain evidence="2 3">Lewin</strain>
    </source>
</reference>
<dbReference type="AlphaFoldDB" id="H6L5C2"/>
<gene>
    <name evidence="2" type="ordered locus">SGRA_1301</name>
</gene>
<evidence type="ECO:0000256" key="1">
    <source>
        <dbReference type="SAM" id="SignalP"/>
    </source>
</evidence>
<dbReference type="RefSeq" id="WP_015691681.1">
    <property type="nucleotide sequence ID" value="NC_016940.1"/>
</dbReference>
<name>H6L5C2_SAPGL</name>
<keyword evidence="3" id="KW-1185">Reference proteome</keyword>
<dbReference type="eggNOG" id="COG1520">
    <property type="taxonomic scope" value="Bacteria"/>
</dbReference>
<dbReference type="HOGENOM" id="CLU_564850_0_0_10"/>
<evidence type="ECO:0000313" key="3">
    <source>
        <dbReference type="Proteomes" id="UP000007519"/>
    </source>
</evidence>
<dbReference type="PROSITE" id="PS51257">
    <property type="entry name" value="PROKAR_LIPOPROTEIN"/>
    <property type="match status" value="1"/>
</dbReference>
<accession>H6L5C2</accession>
<feature type="chain" id="PRO_5003604064" evidence="1">
    <location>
        <begin position="22"/>
        <end position="483"/>
    </location>
</feature>
<dbReference type="EMBL" id="CP002831">
    <property type="protein sequence ID" value="AFC24036.1"/>
    <property type="molecule type" value="Genomic_DNA"/>
</dbReference>
<keyword evidence="1" id="KW-0732">Signal</keyword>
<dbReference type="PANTHER" id="PTHR42754:SF1">
    <property type="entry name" value="LIPOPROTEIN"/>
    <property type="match status" value="1"/>
</dbReference>
<evidence type="ECO:0000313" key="2">
    <source>
        <dbReference type="EMBL" id="AFC24036.1"/>
    </source>
</evidence>
<sequence>MINKYFFASCMLLLLGLSACKKENISPANQEDAFVKYYGHVNSQIGKDVKETADKGFIILGSSNAFVNSASYNDFYLVKTDSLGNEEWSKTFGDGGNGYEETGHRVLVLSDESGYLVAGNRTTVVTVGGQSTLDATYIVLYKLDLEGNVVWEKVLLNGSTLGSSEIYKDFVYDIKELPDGGFVLAGETTDVYIGKPEYQDYQALDKTDVLLMRLDLDGNIIWRSVRGFVGEDRAASVEVLNGAYVVTATAEKRDEENGTPTNPNFTTDILVIRFRASSGSEVSQQSFGGQDMFLVAGGSCYDSLNARITILSHVENRDPTRNEVNEGDLLLLQVDEGVGEIQRRYLGKTNGGFSNTSEDLLAGSIALVPSDVSGSEPSFVISAVYQYDDANFGDELVMAKVGSNLTPEWDGEIRQFGRASVNNGSQALAGNQAGTVMPIRELVPGTTRRELKGYLMTGTMNVATNAMVCLIKTNNEGLLTPVD</sequence>
<organism evidence="2 3">
    <name type="scientific">Saprospira grandis (strain Lewin)</name>
    <dbReference type="NCBI Taxonomy" id="984262"/>
    <lineage>
        <taxon>Bacteria</taxon>
        <taxon>Pseudomonadati</taxon>
        <taxon>Bacteroidota</taxon>
        <taxon>Saprospiria</taxon>
        <taxon>Saprospirales</taxon>
        <taxon>Saprospiraceae</taxon>
        <taxon>Saprospira</taxon>
    </lineage>
</organism>
<dbReference type="PANTHER" id="PTHR42754">
    <property type="entry name" value="ENDOGLUCANASE"/>
    <property type="match status" value="1"/>
</dbReference>
<dbReference type="OrthoDB" id="9811934at2"/>
<dbReference type="STRING" id="984262.SGRA_1301"/>
<protein>
    <submittedName>
        <fullName evidence="2">Lipoprotein, putative</fullName>
    </submittedName>
</protein>
<keyword evidence="2" id="KW-0449">Lipoprotein</keyword>
<proteinExistence type="predicted"/>
<dbReference type="Proteomes" id="UP000007519">
    <property type="component" value="Chromosome"/>
</dbReference>